<protein>
    <submittedName>
        <fullName evidence="1">Uncharacterized protein</fullName>
    </submittedName>
</protein>
<evidence type="ECO:0000313" key="1">
    <source>
        <dbReference type="EMBL" id="AWM64290.1"/>
    </source>
</evidence>
<keyword evidence="1" id="KW-0614">Plasmid</keyword>
<reference evidence="1" key="1">
    <citation type="submission" date="2018-04" db="EMBL/GenBank/DDBJ databases">
        <title>Outbreak of blaKPC-2 Positive Klebsiella pneumoniae ST11 in a neonate Unit in China.</title>
        <authorList>
            <person name="Dong D."/>
            <person name="Jia N."/>
            <person name="Zhang H."/>
            <person name="Zhao H."/>
            <person name="Liu Z."/>
            <person name="Zhu Y."/>
        </authorList>
    </citation>
    <scope>NUCLEOTIDE SEQUENCE</scope>
    <source>
        <strain evidence="1">QL24</strain>
        <plasmid evidence="1">pKPN-QL24</plasmid>
    </source>
</reference>
<name>A0A2U8T2B5_KLEPN</name>
<accession>A0A2U8T2B5</accession>
<geneLocation type="plasmid" evidence="1">
    <name>pKPN-QL24</name>
</geneLocation>
<dbReference type="EMBL" id="MH263654">
    <property type="protein sequence ID" value="AWM64290.1"/>
    <property type="molecule type" value="Genomic_DNA"/>
</dbReference>
<proteinExistence type="predicted"/>
<organism evidence="1">
    <name type="scientific">Klebsiella pneumoniae</name>
    <dbReference type="NCBI Taxonomy" id="573"/>
    <lineage>
        <taxon>Bacteria</taxon>
        <taxon>Pseudomonadati</taxon>
        <taxon>Pseudomonadota</taxon>
        <taxon>Gammaproteobacteria</taxon>
        <taxon>Enterobacterales</taxon>
        <taxon>Enterobacteriaceae</taxon>
        <taxon>Klebsiella/Raoultella group</taxon>
        <taxon>Klebsiella</taxon>
        <taxon>Klebsiella pneumoniae complex</taxon>
    </lineage>
</organism>
<sequence>MFTYYLPNKVGVNSVKALARKDRSPLSVISVRTSRVSTVSAQSCNEQQPQGK</sequence>
<dbReference type="AlphaFoldDB" id="A0A2U8T2B5"/>